<protein>
    <recommendedName>
        <fullName evidence="4">G-protein coupled receptors family 1 profile domain-containing protein</fullName>
    </recommendedName>
</protein>
<keyword evidence="3" id="KW-1185">Reference proteome</keyword>
<organism evidence="2 3">
    <name type="scientific">Conidiobolus coronatus (strain ATCC 28846 / CBS 209.66 / NRRL 28638)</name>
    <name type="common">Delacroixia coronata</name>
    <dbReference type="NCBI Taxonomy" id="796925"/>
    <lineage>
        <taxon>Eukaryota</taxon>
        <taxon>Fungi</taxon>
        <taxon>Fungi incertae sedis</taxon>
        <taxon>Zoopagomycota</taxon>
        <taxon>Entomophthoromycotina</taxon>
        <taxon>Entomophthoromycetes</taxon>
        <taxon>Entomophthorales</taxon>
        <taxon>Ancylistaceae</taxon>
        <taxon>Conidiobolus</taxon>
    </lineage>
</organism>
<proteinExistence type="predicted"/>
<feature type="transmembrane region" description="Helical" evidence="1">
    <location>
        <begin position="136"/>
        <end position="160"/>
    </location>
</feature>
<evidence type="ECO:0000313" key="2">
    <source>
        <dbReference type="EMBL" id="KXN72638.1"/>
    </source>
</evidence>
<sequence>MVKVQLCITTLGWVLALITLLVNIKISKGKLNLMKSTEVGLIPNPIPSILVCWGLSSFIRMFDEIILINDWLQYYSYRKILQGLGFWLLSVGSTWYLMGIIFNIPKNFTTVYYKYHHVENKPGVLIWVPTNLVSKVILYVNSLAMLVINIPLSFLAGYYWDQGDWSRGYQILALEQIVGATLIFFAFIKSVYYGYKLYKIVKLHDKTLLASKKVKLAFANMRNTFIFFGGFNILMSPAWLLLPVIYIYVPSWSTPVYLLFCTFFRIGVSMLNLAIIGNIAIGLINNLRSSELSTEEGNSYRLTPLSTDK</sequence>
<gene>
    <name evidence="2" type="ORF">CONCODRAFT_4495</name>
</gene>
<feature type="transmembrane region" description="Helical" evidence="1">
    <location>
        <begin position="7"/>
        <end position="26"/>
    </location>
</feature>
<keyword evidence="1" id="KW-0812">Transmembrane</keyword>
<evidence type="ECO:0000256" key="1">
    <source>
        <dbReference type="SAM" id="Phobius"/>
    </source>
</evidence>
<evidence type="ECO:0000313" key="3">
    <source>
        <dbReference type="Proteomes" id="UP000070444"/>
    </source>
</evidence>
<feature type="transmembrane region" description="Helical" evidence="1">
    <location>
        <begin position="172"/>
        <end position="195"/>
    </location>
</feature>
<name>A0A137PCA0_CONC2</name>
<dbReference type="AlphaFoldDB" id="A0A137PCA0"/>
<accession>A0A137PCA0</accession>
<feature type="transmembrane region" description="Helical" evidence="1">
    <location>
        <begin position="84"/>
        <end position="104"/>
    </location>
</feature>
<dbReference type="EMBL" id="KQ964449">
    <property type="protein sequence ID" value="KXN72638.1"/>
    <property type="molecule type" value="Genomic_DNA"/>
</dbReference>
<reference evidence="2 3" key="1">
    <citation type="journal article" date="2015" name="Genome Biol. Evol.">
        <title>Phylogenomic analyses indicate that early fungi evolved digesting cell walls of algal ancestors of land plants.</title>
        <authorList>
            <person name="Chang Y."/>
            <person name="Wang S."/>
            <person name="Sekimoto S."/>
            <person name="Aerts A.L."/>
            <person name="Choi C."/>
            <person name="Clum A."/>
            <person name="LaButti K.M."/>
            <person name="Lindquist E.A."/>
            <person name="Yee Ngan C."/>
            <person name="Ohm R.A."/>
            <person name="Salamov A.A."/>
            <person name="Grigoriev I.V."/>
            <person name="Spatafora J.W."/>
            <person name="Berbee M.L."/>
        </authorList>
    </citation>
    <scope>NUCLEOTIDE SEQUENCE [LARGE SCALE GENOMIC DNA]</scope>
    <source>
        <strain evidence="2 3">NRRL 28638</strain>
    </source>
</reference>
<keyword evidence="1" id="KW-1133">Transmembrane helix</keyword>
<feature type="transmembrane region" description="Helical" evidence="1">
    <location>
        <begin position="46"/>
        <end position="63"/>
    </location>
</feature>
<keyword evidence="1" id="KW-0472">Membrane</keyword>
<feature type="transmembrane region" description="Helical" evidence="1">
    <location>
        <begin position="256"/>
        <end position="284"/>
    </location>
</feature>
<dbReference type="Proteomes" id="UP000070444">
    <property type="component" value="Unassembled WGS sequence"/>
</dbReference>
<feature type="transmembrane region" description="Helical" evidence="1">
    <location>
        <begin position="225"/>
        <end position="249"/>
    </location>
</feature>
<evidence type="ECO:0008006" key="4">
    <source>
        <dbReference type="Google" id="ProtNLM"/>
    </source>
</evidence>